<evidence type="ECO:0000313" key="3">
    <source>
        <dbReference type="Proteomes" id="UP001179121"/>
    </source>
</evidence>
<dbReference type="KEGG" id="nti:DNFV4_03498"/>
<dbReference type="EMBL" id="OX365700">
    <property type="protein sequence ID" value="CAI4033066.1"/>
    <property type="molecule type" value="Genomic_DNA"/>
</dbReference>
<evidence type="ECO:0000313" key="2">
    <source>
        <dbReference type="EMBL" id="CAI4033066.1"/>
    </source>
</evidence>
<dbReference type="AlphaFoldDB" id="A0AA86N237"/>
<feature type="signal peptide" evidence="1">
    <location>
        <begin position="1"/>
        <end position="24"/>
    </location>
</feature>
<evidence type="ECO:0000256" key="1">
    <source>
        <dbReference type="SAM" id="SignalP"/>
    </source>
</evidence>
<sequence length="102" mass="11429">MLSLTTWAAALVASAMPMPLSAAAGDPPCDRYPEGRQAVCRAIWKQLNDQAVGEMARFGLEQQRRRDAGQITAEQHLAENMAFIKQSTQNRLKRLEERMAKE</sequence>
<gene>
    <name evidence="2" type="ORF">DNFV4_03498</name>
</gene>
<protein>
    <submittedName>
        <fullName evidence="2">Uncharacterized protein</fullName>
    </submittedName>
</protein>
<dbReference type="RefSeq" id="WP_289269955.1">
    <property type="nucleotide sequence ID" value="NZ_OX365700.1"/>
</dbReference>
<proteinExistence type="predicted"/>
<keyword evidence="1" id="KW-0732">Signal</keyword>
<name>A0AA86N237_9BACT</name>
<keyword evidence="3" id="KW-1185">Reference proteome</keyword>
<accession>A0AA86N237</accession>
<feature type="chain" id="PRO_5041688339" evidence="1">
    <location>
        <begin position="25"/>
        <end position="102"/>
    </location>
</feature>
<organism evidence="2 3">
    <name type="scientific">Nitrospira tepida</name>
    <dbReference type="NCBI Taxonomy" id="2973512"/>
    <lineage>
        <taxon>Bacteria</taxon>
        <taxon>Pseudomonadati</taxon>
        <taxon>Nitrospirota</taxon>
        <taxon>Nitrospiria</taxon>
        <taxon>Nitrospirales</taxon>
        <taxon>Nitrospiraceae</taxon>
        <taxon>Nitrospira</taxon>
    </lineage>
</organism>
<dbReference type="Proteomes" id="UP001179121">
    <property type="component" value="Chromosome"/>
</dbReference>
<reference evidence="2" key="1">
    <citation type="submission" date="2022-10" db="EMBL/GenBank/DDBJ databases">
        <authorList>
            <person name="Koch H."/>
        </authorList>
    </citation>
    <scope>NUCLEOTIDE SEQUENCE</scope>
    <source>
        <strain evidence="2">DNF</strain>
    </source>
</reference>